<evidence type="ECO:0000256" key="4">
    <source>
        <dbReference type="SAM" id="MobiDB-lite"/>
    </source>
</evidence>
<dbReference type="Proteomes" id="UP001301769">
    <property type="component" value="Unassembled WGS sequence"/>
</dbReference>
<evidence type="ECO:0000313" key="6">
    <source>
        <dbReference type="EMBL" id="KAK4214312.1"/>
    </source>
</evidence>
<name>A0AAN7B8T5_9PEZI</name>
<dbReference type="GO" id="GO:0008270">
    <property type="term" value="F:zinc ion binding"/>
    <property type="evidence" value="ECO:0007669"/>
    <property type="project" value="InterPro"/>
</dbReference>
<keyword evidence="3" id="KW-0539">Nucleus</keyword>
<dbReference type="PROSITE" id="PS50048">
    <property type="entry name" value="ZN2_CY6_FUNGAL_2"/>
    <property type="match status" value="1"/>
</dbReference>
<dbReference type="SUPFAM" id="SSF57701">
    <property type="entry name" value="Zn2/Cys6 DNA-binding domain"/>
    <property type="match status" value="1"/>
</dbReference>
<feature type="region of interest" description="Disordered" evidence="4">
    <location>
        <begin position="136"/>
        <end position="155"/>
    </location>
</feature>
<dbReference type="PANTHER" id="PTHR47840:SF1">
    <property type="entry name" value="ZN(II)2CYS6 TRANSCRIPTION FACTOR (EUROFUNG)"/>
    <property type="match status" value="1"/>
</dbReference>
<dbReference type="Pfam" id="PF00172">
    <property type="entry name" value="Zn_clus"/>
    <property type="match status" value="1"/>
</dbReference>
<evidence type="ECO:0000256" key="2">
    <source>
        <dbReference type="ARBA" id="ARBA00023163"/>
    </source>
</evidence>
<reference evidence="6" key="2">
    <citation type="submission" date="2023-05" db="EMBL/GenBank/DDBJ databases">
        <authorList>
            <consortium name="Lawrence Berkeley National Laboratory"/>
            <person name="Steindorff A."/>
            <person name="Hensen N."/>
            <person name="Bonometti L."/>
            <person name="Westerberg I."/>
            <person name="Brannstrom I.O."/>
            <person name="Guillou S."/>
            <person name="Cros-Aarteil S."/>
            <person name="Calhoun S."/>
            <person name="Haridas S."/>
            <person name="Kuo A."/>
            <person name="Mondo S."/>
            <person name="Pangilinan J."/>
            <person name="Riley R."/>
            <person name="Labutti K."/>
            <person name="Andreopoulos B."/>
            <person name="Lipzen A."/>
            <person name="Chen C."/>
            <person name="Yanf M."/>
            <person name="Daum C."/>
            <person name="Ng V."/>
            <person name="Clum A."/>
            <person name="Ohm R."/>
            <person name="Martin F."/>
            <person name="Silar P."/>
            <person name="Natvig D."/>
            <person name="Lalanne C."/>
            <person name="Gautier V."/>
            <person name="Ament-Velasquez S.L."/>
            <person name="Kruys A."/>
            <person name="Hutchinson M.I."/>
            <person name="Powell A.J."/>
            <person name="Barry K."/>
            <person name="Miller A.N."/>
            <person name="Grigoriev I.V."/>
            <person name="Debuchy R."/>
            <person name="Gladieux P."/>
            <person name="Thoren M.H."/>
            <person name="Johannesson H."/>
        </authorList>
    </citation>
    <scope>NUCLEOTIDE SEQUENCE</scope>
    <source>
        <strain evidence="6">PSN293</strain>
    </source>
</reference>
<dbReference type="InterPro" id="IPR001138">
    <property type="entry name" value="Zn2Cys6_DnaBD"/>
</dbReference>
<evidence type="ECO:0000256" key="1">
    <source>
        <dbReference type="ARBA" id="ARBA00023015"/>
    </source>
</evidence>
<comment type="caution">
    <text evidence="6">The sequence shown here is derived from an EMBL/GenBank/DDBJ whole genome shotgun (WGS) entry which is preliminary data.</text>
</comment>
<dbReference type="CDD" id="cd12148">
    <property type="entry name" value="fungal_TF_MHR"/>
    <property type="match status" value="1"/>
</dbReference>
<reference evidence="6" key="1">
    <citation type="journal article" date="2023" name="Mol. Phylogenet. Evol.">
        <title>Genome-scale phylogeny and comparative genomics of the fungal order Sordariales.</title>
        <authorList>
            <person name="Hensen N."/>
            <person name="Bonometti L."/>
            <person name="Westerberg I."/>
            <person name="Brannstrom I.O."/>
            <person name="Guillou S."/>
            <person name="Cros-Aarteil S."/>
            <person name="Calhoun S."/>
            <person name="Haridas S."/>
            <person name="Kuo A."/>
            <person name="Mondo S."/>
            <person name="Pangilinan J."/>
            <person name="Riley R."/>
            <person name="LaButti K."/>
            <person name="Andreopoulos B."/>
            <person name="Lipzen A."/>
            <person name="Chen C."/>
            <person name="Yan M."/>
            <person name="Daum C."/>
            <person name="Ng V."/>
            <person name="Clum A."/>
            <person name="Steindorff A."/>
            <person name="Ohm R.A."/>
            <person name="Martin F."/>
            <person name="Silar P."/>
            <person name="Natvig D.O."/>
            <person name="Lalanne C."/>
            <person name="Gautier V."/>
            <person name="Ament-Velasquez S.L."/>
            <person name="Kruys A."/>
            <person name="Hutchinson M.I."/>
            <person name="Powell A.J."/>
            <person name="Barry K."/>
            <person name="Miller A.N."/>
            <person name="Grigoriev I.V."/>
            <person name="Debuchy R."/>
            <person name="Gladieux P."/>
            <person name="Hiltunen Thoren M."/>
            <person name="Johannesson H."/>
        </authorList>
    </citation>
    <scope>NUCLEOTIDE SEQUENCE</scope>
    <source>
        <strain evidence="6">PSN293</strain>
    </source>
</reference>
<gene>
    <name evidence="6" type="ORF">QBC37DRAFT_421621</name>
</gene>
<dbReference type="CDD" id="cd00067">
    <property type="entry name" value="GAL4"/>
    <property type="match status" value="1"/>
</dbReference>
<dbReference type="Gene3D" id="4.10.240.10">
    <property type="entry name" value="Zn(2)-C6 fungal-type DNA-binding domain"/>
    <property type="match status" value="1"/>
</dbReference>
<evidence type="ECO:0000256" key="3">
    <source>
        <dbReference type="ARBA" id="ARBA00023242"/>
    </source>
</evidence>
<keyword evidence="7" id="KW-1185">Reference proteome</keyword>
<keyword evidence="1" id="KW-0805">Transcription regulation</keyword>
<dbReference type="PROSITE" id="PS00463">
    <property type="entry name" value="ZN2_CY6_FUNGAL_1"/>
    <property type="match status" value="1"/>
</dbReference>
<keyword evidence="2" id="KW-0804">Transcription</keyword>
<evidence type="ECO:0000313" key="7">
    <source>
        <dbReference type="Proteomes" id="UP001301769"/>
    </source>
</evidence>
<dbReference type="SMART" id="SM00066">
    <property type="entry name" value="GAL4"/>
    <property type="match status" value="1"/>
</dbReference>
<sequence length="730" mass="80216">MPKPLARPGPRKVRKGTKSCWECRGRKVKCIFLSSGPGDAVCEGCMLRGSKCVSQELPEQPLAKVDRRVPLRNRMLRLEQLLGSLVREVPGTGLSQIAHLEKLETIRAEFDHLSPQLSAGELGPVDVLLPAVSQSALGDSSGTNPSAQGPSSMPQKYQTLSKELLMVFPPEESVKLVVKLAGLVPPFFHQIAPKTPGQSVGFSEMEKQNLIVELVTRHTHMTHPLVIVRQMLLLAIGFRYIHPASHQSLARLPGWPGDAMRRMGDAAIALLERRDSMIETPEGLECLLLASSLHADSGNLRSAWSTTRRAMLLAQLQSLNRQTRVSVRPLQSGNTVTWDPSLLWYRIIFFDRFFSLALGLPQGSTDNPMGEGNLLSGHDSPLWSLQRKHCAVAGEILQRNESNSLLKSLDETTAIDHELQLAAQSMPARWWLVPNLASIVDDWELYQATLRLTEQVFHDILLTQLHLPLMLQPTSPSCLESQGLSLLACVNASRDLLHRYMALRNFSNVSYCCHSMDFFAVTASVILLLGSMHDHRSRSSGKTLGHQRASDRAIMDEILVNMAQTGTLDKASALSERGASVLGRLLNIEQRVWESSRLGVRPAETDNGQPSVEQALHLIVPCLGILRVKPTGEVQITGDGITDVTVLAPDVTVSPATAHSKNRQPGIANQASDCLALDTSCFANFQSTFVDQDKQLDALVADAHTAFLTSVMEDNGEFQGSADTESWWLL</sequence>
<evidence type="ECO:0000259" key="5">
    <source>
        <dbReference type="PROSITE" id="PS50048"/>
    </source>
</evidence>
<accession>A0AAN7B8T5</accession>
<dbReference type="EMBL" id="MU858096">
    <property type="protein sequence ID" value="KAK4214312.1"/>
    <property type="molecule type" value="Genomic_DNA"/>
</dbReference>
<dbReference type="InterPro" id="IPR036864">
    <property type="entry name" value="Zn2-C6_fun-type_DNA-bd_sf"/>
</dbReference>
<dbReference type="PANTHER" id="PTHR47840">
    <property type="entry name" value="ZN(II)2CYS6 TRANSCRIPTION FACTOR (EUROFUNG)-RELATED"/>
    <property type="match status" value="1"/>
</dbReference>
<organism evidence="6 7">
    <name type="scientific">Rhypophila decipiens</name>
    <dbReference type="NCBI Taxonomy" id="261697"/>
    <lineage>
        <taxon>Eukaryota</taxon>
        <taxon>Fungi</taxon>
        <taxon>Dikarya</taxon>
        <taxon>Ascomycota</taxon>
        <taxon>Pezizomycotina</taxon>
        <taxon>Sordariomycetes</taxon>
        <taxon>Sordariomycetidae</taxon>
        <taxon>Sordariales</taxon>
        <taxon>Naviculisporaceae</taxon>
        <taxon>Rhypophila</taxon>
    </lineage>
</organism>
<proteinExistence type="predicted"/>
<protein>
    <recommendedName>
        <fullName evidence="5">Zn(2)-C6 fungal-type domain-containing protein</fullName>
    </recommendedName>
</protein>
<feature type="domain" description="Zn(2)-C6 fungal-type" evidence="5">
    <location>
        <begin position="19"/>
        <end position="54"/>
    </location>
</feature>
<dbReference type="GO" id="GO:0000981">
    <property type="term" value="F:DNA-binding transcription factor activity, RNA polymerase II-specific"/>
    <property type="evidence" value="ECO:0007669"/>
    <property type="project" value="InterPro"/>
</dbReference>
<dbReference type="AlphaFoldDB" id="A0AAN7B8T5"/>